<keyword evidence="1" id="KW-0472">Membrane</keyword>
<accession>C2JU52</accession>
<keyword evidence="3" id="KW-1185">Reference proteome</keyword>
<keyword evidence="1" id="KW-0812">Transmembrane</keyword>
<dbReference type="AlphaFoldDB" id="C2JU52"/>
<dbReference type="HOGENOM" id="CLU_3272008_0_0_9"/>
<feature type="transmembrane region" description="Helical" evidence="1">
    <location>
        <begin position="18"/>
        <end position="35"/>
    </location>
</feature>
<dbReference type="EMBL" id="ACIZ01000019">
    <property type="protein sequence ID" value="EEN81445.1"/>
    <property type="molecule type" value="Genomic_DNA"/>
</dbReference>
<reference evidence="2" key="1">
    <citation type="submission" date="2009-01" db="EMBL/GenBank/DDBJ databases">
        <authorList>
            <person name="Qin X."/>
            <person name="Bachman B."/>
            <person name="Battles P."/>
            <person name="Bell A."/>
            <person name="Bess C."/>
            <person name="Bickham C."/>
            <person name="Chaboub L."/>
            <person name="Chen D."/>
            <person name="Coyle M."/>
            <person name="Deiros D.R."/>
            <person name="Dinh H."/>
            <person name="Forbes L."/>
            <person name="Fowler G."/>
            <person name="Francisco L."/>
            <person name="Fu Q."/>
            <person name="Gubbala S."/>
            <person name="Hale W."/>
            <person name="Han Y."/>
            <person name="Hemphill L."/>
            <person name="Highlander S.K."/>
            <person name="Hirani K."/>
            <person name="Hogues M."/>
            <person name="Jackson L."/>
            <person name="Jakkamsetti A."/>
            <person name="Javaid M."/>
            <person name="Jiang H."/>
            <person name="Korchina V."/>
            <person name="Kovar C."/>
            <person name="Lara F."/>
            <person name="Lee S."/>
            <person name="Mata R."/>
            <person name="Mathew T."/>
            <person name="Moen C."/>
            <person name="Morales K."/>
            <person name="Munidasa M."/>
            <person name="Nazareth L."/>
            <person name="Ngo R."/>
            <person name="Nguyen L."/>
            <person name="Okwuonu G."/>
            <person name="Ongeri F."/>
            <person name="Patil S."/>
            <person name="Petrosino J."/>
            <person name="Pham C."/>
            <person name="Pham P."/>
            <person name="Pu L.-L."/>
            <person name="Puazo M."/>
            <person name="Raj R."/>
            <person name="Reid J."/>
            <person name="Rouhana J."/>
            <person name="Saada N."/>
            <person name="Shang Y."/>
            <person name="Simmons D."/>
            <person name="Thornton R."/>
            <person name="Warren J."/>
            <person name="Weissenberger G."/>
            <person name="Zhang J."/>
            <person name="Zhang L."/>
            <person name="Zhou C."/>
            <person name="Zhu D."/>
            <person name="Muzny D."/>
            <person name="Worley K."/>
            <person name="Gibbs R."/>
        </authorList>
    </citation>
    <scope>NUCLEOTIDE SEQUENCE [LARGE SCALE GENOMIC DNA]</scope>
    <source>
        <strain evidence="2">LMS2-1</strain>
    </source>
</reference>
<evidence type="ECO:0000256" key="1">
    <source>
        <dbReference type="SAM" id="Phobius"/>
    </source>
</evidence>
<keyword evidence="1" id="KW-1133">Transmembrane helix</keyword>
<dbReference type="Proteomes" id="UP000004525">
    <property type="component" value="Unassembled WGS sequence"/>
</dbReference>
<evidence type="ECO:0000313" key="3">
    <source>
        <dbReference type="Proteomes" id="UP000004525"/>
    </source>
</evidence>
<sequence>MQKCLFTSATKKITTRKHILYLQIVIFLSILGGQGKRNCFT</sequence>
<comment type="caution">
    <text evidence="2">The sequence shown here is derived from an EMBL/GenBank/DDBJ whole genome shotgun (WGS) entry which is preliminary data.</text>
</comment>
<proteinExistence type="predicted"/>
<organism evidence="2 3">
    <name type="scientific">Lacticaseibacillus rhamnosus (strain LMS2-1)</name>
    <dbReference type="NCBI Taxonomy" id="525361"/>
    <lineage>
        <taxon>Bacteria</taxon>
        <taxon>Bacillati</taxon>
        <taxon>Bacillota</taxon>
        <taxon>Bacilli</taxon>
        <taxon>Lactobacillales</taxon>
        <taxon>Lactobacillaceae</taxon>
        <taxon>Lacticaseibacillus</taxon>
    </lineage>
</organism>
<gene>
    <name evidence="2" type="ORF">HMPREF0539_0436</name>
</gene>
<evidence type="ECO:0000313" key="2">
    <source>
        <dbReference type="EMBL" id="EEN81445.1"/>
    </source>
</evidence>
<name>C2JU52_LACRM</name>
<protein>
    <submittedName>
        <fullName evidence="2">Uncharacterized protein</fullName>
    </submittedName>
</protein>